<protein>
    <recommendedName>
        <fullName evidence="3">AAA family ATPase</fullName>
    </recommendedName>
</protein>
<dbReference type="EMBL" id="PTRA01000009">
    <property type="protein sequence ID" value="PQA53407.1"/>
    <property type="molecule type" value="Genomic_DNA"/>
</dbReference>
<name>A0A2S7IF11_9BACT</name>
<accession>A0A2S7IF11</accession>
<comment type="caution">
    <text evidence="1">The sequence shown here is derived from an EMBL/GenBank/DDBJ whole genome shotgun (WGS) entry which is preliminary data.</text>
</comment>
<evidence type="ECO:0000313" key="1">
    <source>
        <dbReference type="EMBL" id="PQA53407.1"/>
    </source>
</evidence>
<dbReference type="Proteomes" id="UP000239590">
    <property type="component" value="Unassembled WGS sequence"/>
</dbReference>
<evidence type="ECO:0008006" key="3">
    <source>
        <dbReference type="Google" id="ProtNLM"/>
    </source>
</evidence>
<keyword evidence="2" id="KW-1185">Reference proteome</keyword>
<dbReference type="RefSeq" id="WP_104716005.1">
    <property type="nucleotide sequence ID" value="NZ_PTRA01000009.1"/>
</dbReference>
<dbReference type="AlphaFoldDB" id="A0A2S7IF11"/>
<dbReference type="OrthoDB" id="835620at2"/>
<proteinExistence type="predicted"/>
<reference evidence="2" key="1">
    <citation type="submission" date="2018-02" db="EMBL/GenBank/DDBJ databases">
        <title>Genome sequencing of Solimonas sp. HR-BB.</title>
        <authorList>
            <person name="Lee Y."/>
            <person name="Jeon C.O."/>
        </authorList>
    </citation>
    <scope>NUCLEOTIDE SEQUENCE [LARGE SCALE GENOMIC DNA]</scope>
    <source>
        <strain evidence="2">HR-U</strain>
    </source>
</reference>
<evidence type="ECO:0000313" key="2">
    <source>
        <dbReference type="Proteomes" id="UP000239590"/>
    </source>
</evidence>
<sequence length="146" mass="16738">MNTQPEDPSEQARLLNQAALDLVPGQSLPKLTVDELRNVIRKARIEKLNQLHQIIPVPRNYPEFLDSIVCKGELILSRENRSFQLDLFNQEVYQRLAAFFSGDQSYIRHQLNPSKGILLFGNVGTDKTMLMRLMGMNPMNPFKVVD</sequence>
<organism evidence="1 2">
    <name type="scientific">Siphonobacter curvatus</name>
    <dbReference type="NCBI Taxonomy" id="2094562"/>
    <lineage>
        <taxon>Bacteria</taxon>
        <taxon>Pseudomonadati</taxon>
        <taxon>Bacteroidota</taxon>
        <taxon>Cytophagia</taxon>
        <taxon>Cytophagales</taxon>
        <taxon>Cytophagaceae</taxon>
        <taxon>Siphonobacter</taxon>
    </lineage>
</organism>
<gene>
    <name evidence="1" type="ORF">C5O19_24485</name>
</gene>